<feature type="non-terminal residue" evidence="1">
    <location>
        <position position="27"/>
    </location>
</feature>
<evidence type="ECO:0000313" key="2">
    <source>
        <dbReference type="Proteomes" id="UP000244700"/>
    </source>
</evidence>
<sequence>MTKKIEEKIEGVIESLGYLLYDVSLVK</sequence>
<name>A0A2T6V9Y2_HELPX</name>
<dbReference type="EMBL" id="QBQT01000420">
    <property type="protein sequence ID" value="PUD74624.1"/>
    <property type="molecule type" value="Genomic_DNA"/>
</dbReference>
<gene>
    <name evidence="1" type="ORF">C2R72_06625</name>
</gene>
<dbReference type="Proteomes" id="UP000244700">
    <property type="component" value="Unassembled WGS sequence"/>
</dbReference>
<protein>
    <submittedName>
        <fullName evidence="1">Ribosome maturation factor</fullName>
    </submittedName>
</protein>
<organism evidence="1 2">
    <name type="scientific">Helicobacter pylori</name>
    <name type="common">Campylobacter pylori</name>
    <dbReference type="NCBI Taxonomy" id="210"/>
    <lineage>
        <taxon>Bacteria</taxon>
        <taxon>Pseudomonadati</taxon>
        <taxon>Campylobacterota</taxon>
        <taxon>Epsilonproteobacteria</taxon>
        <taxon>Campylobacterales</taxon>
        <taxon>Helicobacteraceae</taxon>
        <taxon>Helicobacter</taxon>
    </lineage>
</organism>
<reference evidence="1 2" key="1">
    <citation type="submission" date="2018-01" db="EMBL/GenBank/DDBJ databases">
        <title>Helicobacter pylori genome-wide association study shows promise for predicting gastric cancer risk.</title>
        <authorList>
            <person name="Berthenet E."/>
            <person name="Yahara K."/>
            <person name="Thorell K."/>
            <person name="Pascoe B."/>
            <person name="Meric G."/>
            <person name="Mikhail J.M."/>
            <person name="Engstrand L."/>
            <person name="Enroth H."/>
            <person name="Burette A."/>
            <person name="Megraud F."/>
            <person name="Atherton J."/>
            <person name="Smith S."/>
            <person name="Wilkinson T.S."/>
            <person name="Hitchings M.D."/>
            <person name="Falush D."/>
            <person name="Sheppard S.K."/>
        </authorList>
    </citation>
    <scope>NUCLEOTIDE SEQUENCE [LARGE SCALE GENOMIC DNA]</scope>
    <source>
        <strain evidence="1 2">GIL237</strain>
    </source>
</reference>
<comment type="caution">
    <text evidence="1">The sequence shown here is derived from an EMBL/GenBank/DDBJ whole genome shotgun (WGS) entry which is preliminary data.</text>
</comment>
<accession>A0A2T6V9Y2</accession>
<evidence type="ECO:0000313" key="1">
    <source>
        <dbReference type="EMBL" id="PUD74624.1"/>
    </source>
</evidence>
<dbReference type="AlphaFoldDB" id="A0A2T6V9Y2"/>
<proteinExistence type="predicted"/>